<keyword evidence="5" id="KW-0479">Metal-binding</keyword>
<evidence type="ECO:0000256" key="9">
    <source>
        <dbReference type="ARBA" id="ARBA00022842"/>
    </source>
</evidence>
<organism evidence="17 18">
    <name type="scientific">Gossypium arboreum</name>
    <name type="common">Tree cotton</name>
    <name type="synonym">Gossypium nanking</name>
    <dbReference type="NCBI Taxonomy" id="29729"/>
    <lineage>
        <taxon>Eukaryota</taxon>
        <taxon>Viridiplantae</taxon>
        <taxon>Streptophyta</taxon>
        <taxon>Embryophyta</taxon>
        <taxon>Tracheophyta</taxon>
        <taxon>Spermatophyta</taxon>
        <taxon>Magnoliopsida</taxon>
        <taxon>eudicotyledons</taxon>
        <taxon>Gunneridae</taxon>
        <taxon>Pentapetalae</taxon>
        <taxon>rosids</taxon>
        <taxon>malvids</taxon>
        <taxon>Malvales</taxon>
        <taxon>Malvaceae</taxon>
        <taxon>Malvoideae</taxon>
        <taxon>Gossypium</taxon>
    </lineage>
</organism>
<keyword evidence="2" id="KW-0808">Transferase</keyword>
<dbReference type="Gene3D" id="3.10.20.370">
    <property type="match status" value="1"/>
</dbReference>
<evidence type="ECO:0000313" key="18">
    <source>
        <dbReference type="Proteomes" id="UP001358586"/>
    </source>
</evidence>
<keyword evidence="10" id="KW-0229">DNA integration</keyword>
<dbReference type="Pfam" id="PF24626">
    <property type="entry name" value="SH3_Tf2-1"/>
    <property type="match status" value="1"/>
</dbReference>
<keyword evidence="6" id="KW-0064">Aspartyl protease</keyword>
<dbReference type="CDD" id="cd09274">
    <property type="entry name" value="RNase_HI_RT_Ty3"/>
    <property type="match status" value="1"/>
</dbReference>
<evidence type="ECO:0008006" key="19">
    <source>
        <dbReference type="Google" id="ProtNLM"/>
    </source>
</evidence>
<evidence type="ECO:0000256" key="8">
    <source>
        <dbReference type="ARBA" id="ARBA00022801"/>
    </source>
</evidence>
<keyword evidence="8" id="KW-0378">Hydrolase</keyword>
<keyword evidence="7" id="KW-0255">Endonuclease</keyword>
<dbReference type="SUPFAM" id="SSF56672">
    <property type="entry name" value="DNA/RNA polymerases"/>
    <property type="match status" value="1"/>
</dbReference>
<dbReference type="Gene3D" id="1.10.340.70">
    <property type="match status" value="1"/>
</dbReference>
<dbReference type="Pfam" id="PF00078">
    <property type="entry name" value="RVT_1"/>
    <property type="match status" value="1"/>
</dbReference>
<protein>
    <recommendedName>
        <fullName evidence="19">Reverse transcriptase</fullName>
    </recommendedName>
</protein>
<dbReference type="InterPro" id="IPR043128">
    <property type="entry name" value="Rev_trsase/Diguanyl_cyclase"/>
</dbReference>
<dbReference type="InterPro" id="IPR000477">
    <property type="entry name" value="RT_dom"/>
</dbReference>
<dbReference type="Pfam" id="PF17921">
    <property type="entry name" value="Integrase_H2C2"/>
    <property type="match status" value="1"/>
</dbReference>
<dbReference type="InterPro" id="IPR001584">
    <property type="entry name" value="Integrase_cat-core"/>
</dbReference>
<name>A0ABR0MIF4_GOSAR</name>
<dbReference type="Gene3D" id="3.30.420.10">
    <property type="entry name" value="Ribonuclease H-like superfamily/Ribonuclease H"/>
    <property type="match status" value="1"/>
</dbReference>
<gene>
    <name evidence="17" type="ORF">PVK06_049159</name>
</gene>
<proteinExistence type="predicted"/>
<dbReference type="InterPro" id="IPR012337">
    <property type="entry name" value="RNaseH-like_sf"/>
</dbReference>
<keyword evidence="12" id="KW-0239">DNA-directed DNA polymerase</keyword>
<feature type="domain" description="Integrase catalytic" evidence="16">
    <location>
        <begin position="847"/>
        <end position="1014"/>
    </location>
</feature>
<dbReference type="InterPro" id="IPR041588">
    <property type="entry name" value="Integrase_H2C2"/>
</dbReference>
<evidence type="ECO:0000256" key="7">
    <source>
        <dbReference type="ARBA" id="ARBA00022759"/>
    </source>
</evidence>
<dbReference type="Proteomes" id="UP001358586">
    <property type="component" value="Chromosome 13"/>
</dbReference>
<evidence type="ECO:0000256" key="11">
    <source>
        <dbReference type="ARBA" id="ARBA00022918"/>
    </source>
</evidence>
<evidence type="ECO:0000256" key="12">
    <source>
        <dbReference type="ARBA" id="ARBA00022932"/>
    </source>
</evidence>
<dbReference type="InterPro" id="IPR050951">
    <property type="entry name" value="Retrovirus_Pol_polyprotein"/>
</dbReference>
<keyword evidence="18" id="KW-1185">Reference proteome</keyword>
<dbReference type="PANTHER" id="PTHR37984:SF5">
    <property type="entry name" value="PROTEIN NYNRIN-LIKE"/>
    <property type="match status" value="1"/>
</dbReference>
<evidence type="ECO:0000256" key="3">
    <source>
        <dbReference type="ARBA" id="ARBA00022695"/>
    </source>
</evidence>
<evidence type="ECO:0000256" key="14">
    <source>
        <dbReference type="ARBA" id="ARBA00023172"/>
    </source>
</evidence>
<keyword evidence="1" id="KW-0645">Protease</keyword>
<evidence type="ECO:0000259" key="15">
    <source>
        <dbReference type="PROSITE" id="PS50878"/>
    </source>
</evidence>
<accession>A0ABR0MIF4</accession>
<comment type="caution">
    <text evidence="17">The sequence shown here is derived from an EMBL/GenBank/DDBJ whole genome shotgun (WGS) entry which is preliminary data.</text>
</comment>
<keyword evidence="9" id="KW-0460">Magnesium</keyword>
<dbReference type="InterPro" id="IPR056924">
    <property type="entry name" value="SH3_Tf2-1"/>
</dbReference>
<evidence type="ECO:0000313" key="17">
    <source>
        <dbReference type="EMBL" id="KAK5772860.1"/>
    </source>
</evidence>
<keyword evidence="11" id="KW-0695">RNA-directed DNA polymerase</keyword>
<evidence type="ECO:0000256" key="4">
    <source>
        <dbReference type="ARBA" id="ARBA00022722"/>
    </source>
</evidence>
<keyword evidence="3" id="KW-0548">Nucleotidyltransferase</keyword>
<evidence type="ECO:0000259" key="16">
    <source>
        <dbReference type="PROSITE" id="PS50994"/>
    </source>
</evidence>
<keyword evidence="4" id="KW-0540">Nuclease</keyword>
<dbReference type="PROSITE" id="PS50878">
    <property type="entry name" value="RT_POL"/>
    <property type="match status" value="1"/>
</dbReference>
<dbReference type="InterPro" id="IPR043502">
    <property type="entry name" value="DNA/RNA_pol_sf"/>
</dbReference>
<dbReference type="PANTHER" id="PTHR37984">
    <property type="entry name" value="PROTEIN CBG26694"/>
    <property type="match status" value="1"/>
</dbReference>
<dbReference type="PROSITE" id="PS50994">
    <property type="entry name" value="INTEGRASE"/>
    <property type="match status" value="1"/>
</dbReference>
<evidence type="ECO:0000256" key="5">
    <source>
        <dbReference type="ARBA" id="ARBA00022723"/>
    </source>
</evidence>
<evidence type="ECO:0000256" key="13">
    <source>
        <dbReference type="ARBA" id="ARBA00023125"/>
    </source>
</evidence>
<dbReference type="CDD" id="cd01647">
    <property type="entry name" value="RT_LTR"/>
    <property type="match status" value="1"/>
</dbReference>
<sequence length="1193" mass="138059">MKRWWLNSGAEASMGDGTLAALGVVSFQSTASCCLGSFHRNFRDLTCSFQSDAIKVRSDILDQLHCNFREAKSGVFNQLQSLSTACDPRLNSPQRDLVKWAFKKNCVSYDTNKALVKWQGDATKFLKKWRLGRNWRSRVQVVRRGSLEQSNSELAIDFGKKDIERDLRSNRRESGLDHGRARYLSSLIDSPPPFLNPTWCVWYQRCANNEIIRVESTDLKGLPAVISAMLAQKYVRKGCEAYLAYVLDDKESEKKPESVPVVCEYPDVFPEELHGLPPVQEIEFGIELVPGTTPILIAPYRMAPTELKELKAQLQELVDRGFARPSFSPWGAPVLFVKNKDGTMRLCIDYRQLNKATIKNKYPLPRIDNLFDQLKGASVFSKIDLRSGYYQLRIRDSDVPKTAFRTRYGHYEFLVMPFGLTNAPAVFMDLMNRIFRPYLDRFVVVFIDDILVYSRNETEHAEHLRLVLQILWDKQLYAKFSKCEFWLREVSFLGHVVSASGIRVDPNKISAILNWKPPRNITEVRSFLGLAGYYRRFVKGFSTIATPMTKLLQKDVKFEWTEKCQKSFDQLKTYLTEAPILVQPKSGKEFVIYSDASLLGLGCVLMQEGRVVAYASRQLKPHEKNYPTHDLELAAIVFALKIWRHYLVGEKCHVYSDHKSLKYLMTQRDLNLRQRRWLELLKDYELVIDYHPEKANVVADALSRKSLFALRAMNVHLSVRSDNVLVAELKAKPLLIHQIREAQKVDDEMAAKRAECVPNKDSEFQIDDDDCLRFKSRLCVPKNLELISIILNEAHCSRMAIHPGSTKMYNDLKRRFWWHGMKRDISDFISRCLICQQVKAEHQVPSGLLQPITIPEWKWDRVTIDFVSGLPLSASKKDAVWVVVDRLTKSAHFVPVRTDFSMDKLAELYVSQIVRLHGVPISMVSDRDPRFTSRFWKKLQEALGTKLHFSTAFHPQTDGQSERIIQILEDMLRCCILEFSGSWERYLPLIEFAYNNSFQSSIKMAPYEALYGRKCRTPLFWTELGESKIFGVDLIRDAEQKVKVIRESLKIAFDRQKSYADLKRKDIEHQVGDKVFLKVSRWKKILRFGRKGKLSPRFIGPYEISERVGPVAYRLILPPELEKIHDVFHVSMLQRYRSDPSYVISPSEVEIQANMSYEEEPIRILSREVNELRNKRVPLVKVLWLKHGIEEAT</sequence>
<dbReference type="InterPro" id="IPR041373">
    <property type="entry name" value="RT_RNaseH"/>
</dbReference>
<dbReference type="PROSITE" id="PS51257">
    <property type="entry name" value="PROKAR_LIPOPROTEIN"/>
    <property type="match status" value="1"/>
</dbReference>
<dbReference type="InterPro" id="IPR036397">
    <property type="entry name" value="RNaseH_sf"/>
</dbReference>
<evidence type="ECO:0000256" key="6">
    <source>
        <dbReference type="ARBA" id="ARBA00022750"/>
    </source>
</evidence>
<evidence type="ECO:0000256" key="10">
    <source>
        <dbReference type="ARBA" id="ARBA00022908"/>
    </source>
</evidence>
<keyword evidence="13" id="KW-0238">DNA-binding</keyword>
<keyword evidence="14" id="KW-0233">DNA recombination</keyword>
<dbReference type="SUPFAM" id="SSF53098">
    <property type="entry name" value="Ribonuclease H-like"/>
    <property type="match status" value="1"/>
</dbReference>
<dbReference type="Gene3D" id="3.30.70.270">
    <property type="match status" value="2"/>
</dbReference>
<dbReference type="EMBL" id="JARKNE010000013">
    <property type="protein sequence ID" value="KAK5772860.1"/>
    <property type="molecule type" value="Genomic_DNA"/>
</dbReference>
<dbReference type="Pfam" id="PF17917">
    <property type="entry name" value="RT_RNaseH"/>
    <property type="match status" value="1"/>
</dbReference>
<feature type="domain" description="Reverse transcriptase" evidence="15">
    <location>
        <begin position="318"/>
        <end position="497"/>
    </location>
</feature>
<reference evidence="17 18" key="1">
    <citation type="submission" date="2023-03" db="EMBL/GenBank/DDBJ databases">
        <title>WGS of Gossypium arboreum.</title>
        <authorList>
            <person name="Yu D."/>
        </authorList>
    </citation>
    <scope>NUCLEOTIDE SEQUENCE [LARGE SCALE GENOMIC DNA]</scope>
    <source>
        <tissue evidence="17">Leaf</tissue>
    </source>
</reference>
<evidence type="ECO:0000256" key="2">
    <source>
        <dbReference type="ARBA" id="ARBA00022679"/>
    </source>
</evidence>
<dbReference type="Gene3D" id="3.10.10.10">
    <property type="entry name" value="HIV Type 1 Reverse Transcriptase, subunit A, domain 1"/>
    <property type="match status" value="1"/>
</dbReference>
<evidence type="ECO:0000256" key="1">
    <source>
        <dbReference type="ARBA" id="ARBA00022670"/>
    </source>
</evidence>